<name>A0AAW1V050_9CUCU</name>
<comment type="caution">
    <text evidence="2">The sequence shown here is derived from an EMBL/GenBank/DDBJ whole genome shotgun (WGS) entry which is preliminary data.</text>
</comment>
<keyword evidence="1" id="KW-0812">Transmembrane</keyword>
<dbReference type="AlphaFoldDB" id="A0AAW1V050"/>
<gene>
    <name evidence="2" type="ORF">WA026_000332</name>
</gene>
<proteinExistence type="predicted"/>
<keyword evidence="1" id="KW-0472">Membrane</keyword>
<evidence type="ECO:0000313" key="3">
    <source>
        <dbReference type="Proteomes" id="UP001431783"/>
    </source>
</evidence>
<sequence length="88" mass="9742">MHLTKASSEHEPPQAQLQTAHFVVESDDINKEYEDKDGGAAGIAIYKVLCSIETSSQRFICVIPGVIAFYCGTLVGSYDWYSLILLEE</sequence>
<protein>
    <submittedName>
        <fullName evidence="2">Uncharacterized protein</fullName>
    </submittedName>
</protein>
<organism evidence="2 3">
    <name type="scientific">Henosepilachna vigintioctopunctata</name>
    <dbReference type="NCBI Taxonomy" id="420089"/>
    <lineage>
        <taxon>Eukaryota</taxon>
        <taxon>Metazoa</taxon>
        <taxon>Ecdysozoa</taxon>
        <taxon>Arthropoda</taxon>
        <taxon>Hexapoda</taxon>
        <taxon>Insecta</taxon>
        <taxon>Pterygota</taxon>
        <taxon>Neoptera</taxon>
        <taxon>Endopterygota</taxon>
        <taxon>Coleoptera</taxon>
        <taxon>Polyphaga</taxon>
        <taxon>Cucujiformia</taxon>
        <taxon>Coccinelloidea</taxon>
        <taxon>Coccinellidae</taxon>
        <taxon>Epilachninae</taxon>
        <taxon>Epilachnini</taxon>
        <taxon>Henosepilachna</taxon>
    </lineage>
</organism>
<dbReference type="Proteomes" id="UP001431783">
    <property type="component" value="Unassembled WGS sequence"/>
</dbReference>
<reference evidence="2 3" key="1">
    <citation type="submission" date="2023-03" db="EMBL/GenBank/DDBJ databases">
        <title>Genome insight into feeding habits of ladybird beetles.</title>
        <authorList>
            <person name="Li H.-S."/>
            <person name="Huang Y.-H."/>
            <person name="Pang H."/>
        </authorList>
    </citation>
    <scope>NUCLEOTIDE SEQUENCE [LARGE SCALE GENOMIC DNA]</scope>
    <source>
        <strain evidence="2">SYSU_2023b</strain>
        <tissue evidence="2">Whole body</tissue>
    </source>
</reference>
<feature type="transmembrane region" description="Helical" evidence="1">
    <location>
        <begin position="59"/>
        <end position="78"/>
    </location>
</feature>
<keyword evidence="1" id="KW-1133">Transmembrane helix</keyword>
<dbReference type="EMBL" id="JARQZJ010000121">
    <property type="protein sequence ID" value="KAK9888055.1"/>
    <property type="molecule type" value="Genomic_DNA"/>
</dbReference>
<evidence type="ECO:0000313" key="2">
    <source>
        <dbReference type="EMBL" id="KAK9888055.1"/>
    </source>
</evidence>
<keyword evidence="3" id="KW-1185">Reference proteome</keyword>
<evidence type="ECO:0000256" key="1">
    <source>
        <dbReference type="SAM" id="Phobius"/>
    </source>
</evidence>
<accession>A0AAW1V050</accession>